<dbReference type="PANTHER" id="PTHR40254:SF1">
    <property type="entry name" value="BLR0577 PROTEIN"/>
    <property type="match status" value="1"/>
</dbReference>
<dbReference type="AlphaFoldDB" id="A0AAQ2UWC6"/>
<proteinExistence type="predicted"/>
<organism evidence="3 4">
    <name type="scientific">Oenococcus oeni</name>
    <name type="common">Leuconostoc oenos</name>
    <dbReference type="NCBI Taxonomy" id="1247"/>
    <lineage>
        <taxon>Bacteria</taxon>
        <taxon>Bacillati</taxon>
        <taxon>Bacillota</taxon>
        <taxon>Bacilli</taxon>
        <taxon>Lactobacillales</taxon>
        <taxon>Lactobacillaceae</taxon>
        <taxon>Oenococcus</taxon>
    </lineage>
</organism>
<dbReference type="InterPro" id="IPR036188">
    <property type="entry name" value="FAD/NAD-bd_sf"/>
</dbReference>
<keyword evidence="1" id="KW-0472">Membrane</keyword>
<evidence type="ECO:0000256" key="1">
    <source>
        <dbReference type="SAM" id="Phobius"/>
    </source>
</evidence>
<keyword evidence="1" id="KW-0812">Transmembrane</keyword>
<feature type="domain" description="FAD-dependent urate hydroxylase HpyO/Asp monooxygenase CreE-like FAD/NAD(P)-binding" evidence="2">
    <location>
        <begin position="26"/>
        <end position="202"/>
    </location>
</feature>
<feature type="transmembrane region" description="Helical" evidence="1">
    <location>
        <begin position="12"/>
        <end position="31"/>
    </location>
</feature>
<reference evidence="3 4" key="1">
    <citation type="submission" date="2018-08" db="EMBL/GenBank/DDBJ databases">
        <authorList>
            <person name="Lorentzen P. G. S. M."/>
        </authorList>
    </citation>
    <scope>NUCLEOTIDE SEQUENCE [LARGE SCALE GENOMIC DNA]</scope>
    <source>
        <strain evidence="3 4">CRBO_1381</strain>
    </source>
</reference>
<sequence length="645" mass="74825">MRNINKYSHSQIKLWLFLIIKVMKIAIIGAGPRGIAVADRLVARSEKEKVNVEIKMYDPYPIGGKVWNPMNKLNHSLITNTVVSQVSFFIDDSIENPGPIRQGPSFYEWIQQIAPEYLKGSSVGKTYLDKLDLKENDFAPRGLLGLYQQWFFENIRKQTEKNSSLAYEQTEIKAITPVNQQYQIDFSGTSEKFDFVFMALGYGENKYNDEERTFAEFAKRNKLSYFGPANPSETNLDDIPATQAVIIRGLGLTFFDYMIMLTENRGGKFVQDGEQLKYIASGREPIIFAGSRSGLPLHARGRNQKDPSEEYKPRFFTKNNLKNLKNHTGNLDYNSFFKLFDKEIQYKHYENLIKDPDYSNIIHKRTNRFLRELRRNPASSYEKIAEEYHMPKNQIWNWDRILNSAYKADLHQSFKNWYIKYLDFDIEDASKGNKDAPYAGAYDILRDIRNLIRDIFENQFFLPDDSEKFLTKFNAVNNFLSVGPPLIRIKQLRALVDCHIVNILGPEMKVENDPRNKSFFAKSQRLETINARSLIEARLPSVDNDLATQPLRLILNKYGWYHKTRYQKKQQQIILNAAQINPKTYQLIDRMGQVVPGIYSAGIPHEGVSWFTTIIPRPGVRTIIHKEAAIISKEIVDEIKKRTET</sequence>
<dbReference type="SUPFAM" id="SSF51905">
    <property type="entry name" value="FAD/NAD(P)-binding domain"/>
    <property type="match status" value="1"/>
</dbReference>
<dbReference type="InterPro" id="IPR052189">
    <property type="entry name" value="L-asp_N-monooxygenase_NS-form"/>
</dbReference>
<dbReference type="Proteomes" id="UP000294726">
    <property type="component" value="Chromosome"/>
</dbReference>
<evidence type="ECO:0000313" key="3">
    <source>
        <dbReference type="EMBL" id="VDB99418.1"/>
    </source>
</evidence>
<name>A0AAQ2UWC6_OENOE</name>
<evidence type="ECO:0000313" key="4">
    <source>
        <dbReference type="Proteomes" id="UP000294726"/>
    </source>
</evidence>
<protein>
    <submittedName>
        <fullName evidence="3">FAD(NAD)-dependent oxidoreductase</fullName>
    </submittedName>
</protein>
<dbReference type="InterPro" id="IPR038732">
    <property type="entry name" value="HpyO/CreE_NAD-binding"/>
</dbReference>
<accession>A0AAQ2UWC6</accession>
<dbReference type="PANTHER" id="PTHR40254">
    <property type="entry name" value="BLR0577 PROTEIN"/>
    <property type="match status" value="1"/>
</dbReference>
<gene>
    <name evidence="3" type="ORF">OENI_1923</name>
</gene>
<evidence type="ECO:0000259" key="2">
    <source>
        <dbReference type="Pfam" id="PF13454"/>
    </source>
</evidence>
<dbReference type="Pfam" id="PF13454">
    <property type="entry name" value="NAD_binding_9"/>
    <property type="match status" value="1"/>
</dbReference>
<keyword evidence="1" id="KW-1133">Transmembrane helix</keyword>
<dbReference type="EMBL" id="LR031358">
    <property type="protein sequence ID" value="VDB99418.1"/>
    <property type="molecule type" value="Genomic_DNA"/>
</dbReference>